<evidence type="ECO:0000313" key="4">
    <source>
        <dbReference type="Proteomes" id="UP000199628"/>
    </source>
</evidence>
<dbReference type="AlphaFoldDB" id="A0A1G6KNS9"/>
<evidence type="ECO:0000256" key="1">
    <source>
        <dbReference type="ARBA" id="ARBA00022729"/>
    </source>
</evidence>
<protein>
    <submittedName>
        <fullName evidence="3">Repeat domain-containing protein</fullName>
    </submittedName>
</protein>
<reference evidence="4" key="1">
    <citation type="submission" date="2016-10" db="EMBL/GenBank/DDBJ databases">
        <authorList>
            <person name="Varghese N."/>
            <person name="Submissions S."/>
        </authorList>
    </citation>
    <scope>NUCLEOTIDE SEQUENCE [LARGE SCALE GENOMIC DNA]</scope>
    <source>
        <strain evidence="4">CGMCC 1.9108</strain>
    </source>
</reference>
<sequence>MVRAMRGGPETGLPSAIAQLSGRAPRPPSLPWPALARGAGLALCLWLAGQAAAACEARHPERGLPGRAAEAAFSNRTAAGRHEAWAPRDNELRLHAAYVVETDEYGHGVLGALRDAKALTIHVSRPGDPRITCPAEASLPAGHVFEDIAPHLADLDGDGMPEVIAVRSTVTDGARLEVYDRRARLLAATPPIGTRNRWLAVLGAADLDGDGHMEIAYVDRPHLAKTLRIWRYRDGSLTEIAALPGLSNHRIGEEYITGGLRDCGTGPELVLASGDWGQVLRVRHANGWQVEPLAAFSPEAMAATLACQIP</sequence>
<dbReference type="RefSeq" id="WP_245706326.1">
    <property type="nucleotide sequence ID" value="NZ_FMZV01000002.1"/>
</dbReference>
<dbReference type="Pfam" id="PF13517">
    <property type="entry name" value="FG-GAP_3"/>
    <property type="match status" value="1"/>
</dbReference>
<keyword evidence="4" id="KW-1185">Reference proteome</keyword>
<dbReference type="InterPro" id="IPR028994">
    <property type="entry name" value="Integrin_alpha_N"/>
</dbReference>
<feature type="region of interest" description="Disordered" evidence="2">
    <location>
        <begin position="1"/>
        <end position="24"/>
    </location>
</feature>
<dbReference type="InterPro" id="IPR013517">
    <property type="entry name" value="FG-GAP"/>
</dbReference>
<accession>A0A1G6KNS9</accession>
<evidence type="ECO:0000256" key="2">
    <source>
        <dbReference type="SAM" id="MobiDB-lite"/>
    </source>
</evidence>
<gene>
    <name evidence="3" type="ORF">SAMN04488239_10210</name>
</gene>
<dbReference type="SUPFAM" id="SSF69318">
    <property type="entry name" value="Integrin alpha N-terminal domain"/>
    <property type="match status" value="1"/>
</dbReference>
<organism evidence="3 4">
    <name type="scientific">Ruegeria marina</name>
    <dbReference type="NCBI Taxonomy" id="639004"/>
    <lineage>
        <taxon>Bacteria</taxon>
        <taxon>Pseudomonadati</taxon>
        <taxon>Pseudomonadota</taxon>
        <taxon>Alphaproteobacteria</taxon>
        <taxon>Rhodobacterales</taxon>
        <taxon>Roseobacteraceae</taxon>
        <taxon>Ruegeria</taxon>
    </lineage>
</organism>
<dbReference type="EMBL" id="FMZV01000002">
    <property type="protein sequence ID" value="SDC32700.1"/>
    <property type="molecule type" value="Genomic_DNA"/>
</dbReference>
<dbReference type="STRING" id="639004.SAMN04488239_10210"/>
<evidence type="ECO:0000313" key="3">
    <source>
        <dbReference type="EMBL" id="SDC32700.1"/>
    </source>
</evidence>
<keyword evidence="1" id="KW-0732">Signal</keyword>
<proteinExistence type="predicted"/>
<dbReference type="Proteomes" id="UP000199628">
    <property type="component" value="Unassembled WGS sequence"/>
</dbReference>
<name>A0A1G6KNS9_9RHOB</name>